<reference evidence="1" key="1">
    <citation type="journal article" date="2015" name="Nature">
        <title>Complex archaea that bridge the gap between prokaryotes and eukaryotes.</title>
        <authorList>
            <person name="Spang A."/>
            <person name="Saw J.H."/>
            <person name="Jorgensen S.L."/>
            <person name="Zaremba-Niedzwiedzka K."/>
            <person name="Martijn J."/>
            <person name="Lind A.E."/>
            <person name="van Eijk R."/>
            <person name="Schleper C."/>
            <person name="Guy L."/>
            <person name="Ettema T.J."/>
        </authorList>
    </citation>
    <scope>NUCLEOTIDE SEQUENCE</scope>
</reference>
<proteinExistence type="predicted"/>
<gene>
    <name evidence="1" type="ORF">LCGC14_1240180</name>
</gene>
<dbReference type="AlphaFoldDB" id="A0A0F9PAA7"/>
<sequence>MSRQRALDAEGRTLLIHHWRGGAAIKEISHILDVSGETVRNEIRILRRAGLISNQLYVRKKTKPTARPKSDNTDPRYKRAMRKCLRCPIHFNSSWIGNRLCKNCLAAASGGRAIK</sequence>
<name>A0A0F9PAA7_9ZZZZ</name>
<dbReference type="EMBL" id="LAZR01006692">
    <property type="protein sequence ID" value="KKM90287.1"/>
    <property type="molecule type" value="Genomic_DNA"/>
</dbReference>
<comment type="caution">
    <text evidence="1">The sequence shown here is derived from an EMBL/GenBank/DDBJ whole genome shotgun (WGS) entry which is preliminary data.</text>
</comment>
<organism evidence="1">
    <name type="scientific">marine sediment metagenome</name>
    <dbReference type="NCBI Taxonomy" id="412755"/>
    <lineage>
        <taxon>unclassified sequences</taxon>
        <taxon>metagenomes</taxon>
        <taxon>ecological metagenomes</taxon>
    </lineage>
</organism>
<protein>
    <submittedName>
        <fullName evidence="1">Uncharacterized protein</fullName>
    </submittedName>
</protein>
<accession>A0A0F9PAA7</accession>
<evidence type="ECO:0000313" key="1">
    <source>
        <dbReference type="EMBL" id="KKM90287.1"/>
    </source>
</evidence>